<feature type="transmembrane region" description="Helical" evidence="5">
    <location>
        <begin position="202"/>
        <end position="226"/>
    </location>
</feature>
<dbReference type="Proteomes" id="UP000025227">
    <property type="component" value="Unplaced"/>
</dbReference>
<evidence type="ECO:0000256" key="1">
    <source>
        <dbReference type="ARBA" id="ARBA00004141"/>
    </source>
</evidence>
<dbReference type="SMART" id="SM01417">
    <property type="entry name" value="Solute_trans_a"/>
    <property type="match status" value="1"/>
</dbReference>
<feature type="transmembrane region" description="Helical" evidence="5">
    <location>
        <begin position="104"/>
        <end position="128"/>
    </location>
</feature>
<feature type="transmembrane region" description="Helical" evidence="5">
    <location>
        <begin position="78"/>
        <end position="98"/>
    </location>
</feature>
<feature type="transmembrane region" description="Helical" evidence="5">
    <location>
        <begin position="282"/>
        <end position="303"/>
    </location>
</feature>
<keyword evidence="4 5" id="KW-0472">Membrane</keyword>
<dbReference type="AlphaFoldDB" id="A0A7I4Y5I2"/>
<dbReference type="WBParaSite" id="HCON_00051415-00001">
    <property type="protein sequence ID" value="HCON_00051415-00001"/>
    <property type="gene ID" value="HCON_00051415"/>
</dbReference>
<evidence type="ECO:0000313" key="6">
    <source>
        <dbReference type="Proteomes" id="UP000025227"/>
    </source>
</evidence>
<reference evidence="7" key="1">
    <citation type="submission" date="2020-12" db="UniProtKB">
        <authorList>
            <consortium name="WormBaseParasite"/>
        </authorList>
    </citation>
    <scope>IDENTIFICATION</scope>
    <source>
        <strain evidence="7">MHco3</strain>
    </source>
</reference>
<proteinExistence type="predicted"/>
<dbReference type="Pfam" id="PF03619">
    <property type="entry name" value="Solute_trans_a"/>
    <property type="match status" value="1"/>
</dbReference>
<sequence length="365" mass="42232">RYRKMEIVKTFIKKHENRTVEEDREIPESKVWIQELDTLYAVFLFLSLIFTAVVACLSVVQLYYVYKYVSDSRIQADLYYLVLMFPITTVCNMAGMFIPRAAPFLYAVALVYFMFCLFVVVSLLFNIFGSRKEMADYLLERKIHISFRVPPLCCVKMLPDIPSTDANLQRVEWLVFQTPILRTTFELTSVVVFMELGHRHNLWFMFAQLFGLISMCIAFYGCYVIVPLGKTKITPYRFSTLFTIVDVAQCLYTIQKFCFDFAAAFDFIEPDQQLTSGAKAQFWASFMFTWEMMILSAIASYALRPSHSIFFDKYPIVDSTAANAGSIQTIDSFMAIPVRNGPTEEITFDSIDEPSHIRRHSDNKV</sequence>
<evidence type="ECO:0000313" key="7">
    <source>
        <dbReference type="WBParaSite" id="HCON_00051415-00001"/>
    </source>
</evidence>
<dbReference type="OrthoDB" id="5832279at2759"/>
<evidence type="ECO:0000256" key="3">
    <source>
        <dbReference type="ARBA" id="ARBA00022989"/>
    </source>
</evidence>
<feature type="transmembrane region" description="Helical" evidence="5">
    <location>
        <begin position="39"/>
        <end position="66"/>
    </location>
</feature>
<evidence type="ECO:0000256" key="4">
    <source>
        <dbReference type="ARBA" id="ARBA00023136"/>
    </source>
</evidence>
<keyword evidence="2 5" id="KW-0812">Transmembrane</keyword>
<keyword evidence="6" id="KW-1185">Reference proteome</keyword>
<organism evidence="6 7">
    <name type="scientific">Haemonchus contortus</name>
    <name type="common">Barber pole worm</name>
    <dbReference type="NCBI Taxonomy" id="6289"/>
    <lineage>
        <taxon>Eukaryota</taxon>
        <taxon>Metazoa</taxon>
        <taxon>Ecdysozoa</taxon>
        <taxon>Nematoda</taxon>
        <taxon>Chromadorea</taxon>
        <taxon>Rhabditida</taxon>
        <taxon>Rhabditina</taxon>
        <taxon>Rhabditomorpha</taxon>
        <taxon>Strongyloidea</taxon>
        <taxon>Trichostrongylidae</taxon>
        <taxon>Haemonchus</taxon>
    </lineage>
</organism>
<protein>
    <submittedName>
        <fullName evidence="7">Organic solute transporter alpha-like protein</fullName>
    </submittedName>
</protein>
<name>A0A7I4Y5I2_HAECO</name>
<evidence type="ECO:0000256" key="5">
    <source>
        <dbReference type="SAM" id="Phobius"/>
    </source>
</evidence>
<dbReference type="InterPro" id="IPR005178">
    <property type="entry name" value="Ostalpha/TMEM184C"/>
</dbReference>
<dbReference type="GO" id="GO:0016020">
    <property type="term" value="C:membrane"/>
    <property type="evidence" value="ECO:0007669"/>
    <property type="project" value="UniProtKB-SubCell"/>
</dbReference>
<accession>A0A7I4Y5I2</accession>
<dbReference type="OMA" id="WLANMSV"/>
<dbReference type="PANTHER" id="PTHR23423">
    <property type="entry name" value="ORGANIC SOLUTE TRANSPORTER-RELATED"/>
    <property type="match status" value="1"/>
</dbReference>
<comment type="subcellular location">
    <subcellularLocation>
        <location evidence="1">Membrane</location>
        <topology evidence="1">Multi-pass membrane protein</topology>
    </subcellularLocation>
</comment>
<keyword evidence="3 5" id="KW-1133">Transmembrane helix</keyword>
<evidence type="ECO:0000256" key="2">
    <source>
        <dbReference type="ARBA" id="ARBA00022692"/>
    </source>
</evidence>